<accession>A0A432YE36</accession>
<organism evidence="1 2">
    <name type="scientific">Pseudidiomarina marina</name>
    <dbReference type="NCBI Taxonomy" id="502366"/>
    <lineage>
        <taxon>Bacteria</taxon>
        <taxon>Pseudomonadati</taxon>
        <taxon>Pseudomonadota</taxon>
        <taxon>Gammaproteobacteria</taxon>
        <taxon>Alteromonadales</taxon>
        <taxon>Idiomarinaceae</taxon>
        <taxon>Pseudidiomarina</taxon>
    </lineage>
</organism>
<dbReference type="RefSeq" id="WP_126760033.1">
    <property type="nucleotide sequence ID" value="NZ_PIPZ01000003.1"/>
</dbReference>
<comment type="caution">
    <text evidence="1">The sequence shown here is derived from an EMBL/GenBank/DDBJ whole genome shotgun (WGS) entry which is preliminary data.</text>
</comment>
<evidence type="ECO:0000313" key="2">
    <source>
        <dbReference type="Proteomes" id="UP000288127"/>
    </source>
</evidence>
<proteinExistence type="predicted"/>
<keyword evidence="2" id="KW-1185">Reference proteome</keyword>
<dbReference type="Proteomes" id="UP000288127">
    <property type="component" value="Unassembled WGS sequence"/>
</dbReference>
<dbReference type="InterPro" id="IPR009241">
    <property type="entry name" value="HigB-like"/>
</dbReference>
<name>A0A432YE36_9GAMM</name>
<sequence length="126" mass="14749">MEWKILLTEKYASWFLCLTTEEQIEIQTAVDVLEILGPYLRRPLSDSVKGASKVSNLKELRIQHRGKPYRVFYAFDPNRMAVLLCGGRKDGSGDKHFYQRMIRLAEEEFENHLSNIIRSNERSKND</sequence>
<dbReference type="OrthoDB" id="330810at2"/>
<protein>
    <recommendedName>
        <fullName evidence="3">Addiction module toxin RelE</fullName>
    </recommendedName>
</protein>
<dbReference type="AlphaFoldDB" id="A0A432YE36"/>
<dbReference type="EMBL" id="PIPZ01000003">
    <property type="protein sequence ID" value="RUO59183.1"/>
    <property type="molecule type" value="Genomic_DNA"/>
</dbReference>
<evidence type="ECO:0000313" key="1">
    <source>
        <dbReference type="EMBL" id="RUO59183.1"/>
    </source>
</evidence>
<gene>
    <name evidence="1" type="ORF">CWI76_09105</name>
</gene>
<dbReference type="Pfam" id="PF05973">
    <property type="entry name" value="Gp49"/>
    <property type="match status" value="1"/>
</dbReference>
<reference evidence="2" key="1">
    <citation type="journal article" date="2018" name="Front. Microbiol.">
        <title>Genome-Based Analysis Reveals the Taxonomy and Diversity of the Family Idiomarinaceae.</title>
        <authorList>
            <person name="Liu Y."/>
            <person name="Lai Q."/>
            <person name="Shao Z."/>
        </authorList>
    </citation>
    <scope>NUCLEOTIDE SEQUENCE [LARGE SCALE GENOMIC DNA]</scope>
    <source>
        <strain evidence="2">PIM1</strain>
    </source>
</reference>
<evidence type="ECO:0008006" key="3">
    <source>
        <dbReference type="Google" id="ProtNLM"/>
    </source>
</evidence>